<dbReference type="HAMAP" id="MF_00386">
    <property type="entry name" value="UPF0161_YidD"/>
    <property type="match status" value="1"/>
</dbReference>
<protein>
    <recommendedName>
        <fullName evidence="1">Putative membrane protein insertion efficiency factor</fullName>
    </recommendedName>
</protein>
<accession>A0A1G1L1F8</accession>
<sequence length="81" mass="9533">MEFWLKQISRKTIGFYRIVISPWIGCHCRFYPTCSQYATDAIDEYGFLKGIFKTGIRLLKCQPFHKGGYDPVEQGLDHRKQ</sequence>
<dbReference type="PANTHER" id="PTHR33383:SF1">
    <property type="entry name" value="MEMBRANE PROTEIN INSERTION EFFICIENCY FACTOR-RELATED"/>
    <property type="match status" value="1"/>
</dbReference>
<dbReference type="AlphaFoldDB" id="A0A1G1L1F8"/>
<dbReference type="InterPro" id="IPR002696">
    <property type="entry name" value="Membr_insert_effic_factor_YidD"/>
</dbReference>
<comment type="caution">
    <text evidence="2">The sequence shown here is derived from an EMBL/GenBank/DDBJ whole genome shotgun (WGS) entry which is preliminary data.</text>
</comment>
<name>A0A1G1L1F8_9BACT</name>
<dbReference type="GO" id="GO:0005886">
    <property type="term" value="C:plasma membrane"/>
    <property type="evidence" value="ECO:0007669"/>
    <property type="project" value="UniProtKB-SubCell"/>
</dbReference>
<dbReference type="Proteomes" id="UP000178187">
    <property type="component" value="Unassembled WGS sequence"/>
</dbReference>
<dbReference type="EMBL" id="MHFR01000018">
    <property type="protein sequence ID" value="OGW98976.1"/>
    <property type="molecule type" value="Genomic_DNA"/>
</dbReference>
<comment type="similarity">
    <text evidence="1">Belongs to the UPF0161 family.</text>
</comment>
<comment type="function">
    <text evidence="1">Could be involved in insertion of integral membrane proteins into the membrane.</text>
</comment>
<reference evidence="2 3" key="1">
    <citation type="journal article" date="2016" name="Nat. Commun.">
        <title>Thousands of microbial genomes shed light on interconnected biogeochemical processes in an aquifer system.</title>
        <authorList>
            <person name="Anantharaman K."/>
            <person name="Brown C.T."/>
            <person name="Hug L.A."/>
            <person name="Sharon I."/>
            <person name="Castelle C.J."/>
            <person name="Probst A.J."/>
            <person name="Thomas B.C."/>
            <person name="Singh A."/>
            <person name="Wilkins M.J."/>
            <person name="Karaoz U."/>
            <person name="Brodie E.L."/>
            <person name="Williams K.H."/>
            <person name="Hubbard S.S."/>
            <person name="Banfield J.F."/>
        </authorList>
    </citation>
    <scope>NUCLEOTIDE SEQUENCE [LARGE SCALE GENOMIC DNA]</scope>
</reference>
<evidence type="ECO:0000256" key="1">
    <source>
        <dbReference type="HAMAP-Rule" id="MF_00386"/>
    </source>
</evidence>
<proteinExistence type="inferred from homology"/>
<dbReference type="Pfam" id="PF01809">
    <property type="entry name" value="YidD"/>
    <property type="match status" value="1"/>
</dbReference>
<dbReference type="PANTHER" id="PTHR33383">
    <property type="entry name" value="MEMBRANE PROTEIN INSERTION EFFICIENCY FACTOR-RELATED"/>
    <property type="match status" value="1"/>
</dbReference>
<dbReference type="NCBIfam" id="TIGR00278">
    <property type="entry name" value="membrane protein insertion efficiency factor YidD"/>
    <property type="match status" value="1"/>
</dbReference>
<keyword evidence="1" id="KW-1003">Cell membrane</keyword>
<evidence type="ECO:0000313" key="3">
    <source>
        <dbReference type="Proteomes" id="UP000178187"/>
    </source>
</evidence>
<gene>
    <name evidence="2" type="ORF">A3G33_06470</name>
</gene>
<evidence type="ECO:0000313" key="2">
    <source>
        <dbReference type="EMBL" id="OGW98976.1"/>
    </source>
</evidence>
<organism evidence="2 3">
    <name type="scientific">Candidatus Danuiimicrobium aquiferis</name>
    <dbReference type="NCBI Taxonomy" id="1801832"/>
    <lineage>
        <taxon>Bacteria</taxon>
        <taxon>Pseudomonadati</taxon>
        <taxon>Candidatus Omnitrophota</taxon>
        <taxon>Candidatus Danuiimicrobium</taxon>
    </lineage>
</organism>
<keyword evidence="1" id="KW-0472">Membrane</keyword>
<comment type="subcellular location">
    <subcellularLocation>
        <location evidence="1">Cell membrane</location>
        <topology evidence="1">Peripheral membrane protein</topology>
        <orientation evidence="1">Cytoplasmic side</orientation>
    </subcellularLocation>
</comment>
<dbReference type="SMART" id="SM01234">
    <property type="entry name" value="Haemolytic"/>
    <property type="match status" value="1"/>
</dbReference>